<evidence type="ECO:0000313" key="2">
    <source>
        <dbReference type="EMBL" id="KAE8957879.1"/>
    </source>
</evidence>
<dbReference type="OrthoDB" id="128539at2759"/>
<dbReference type="InterPro" id="IPR036361">
    <property type="entry name" value="SAP_dom_sf"/>
</dbReference>
<evidence type="ECO:0000313" key="3">
    <source>
        <dbReference type="Proteomes" id="UP000435112"/>
    </source>
</evidence>
<comment type="caution">
    <text evidence="2">The sequence shown here is derived from an EMBL/GenBank/DDBJ whole genome shotgun (WGS) entry which is preliminary data.</text>
</comment>
<dbReference type="Proteomes" id="UP000435112">
    <property type="component" value="Unassembled WGS sequence"/>
</dbReference>
<reference evidence="2 3" key="1">
    <citation type="submission" date="2018-09" db="EMBL/GenBank/DDBJ databases">
        <title>Genomic investigation of the strawberry pathogen Phytophthora fragariae indicates pathogenicity is determined by transcriptional variation in three key races.</title>
        <authorList>
            <person name="Adams T.M."/>
            <person name="Armitage A.D."/>
            <person name="Sobczyk M.K."/>
            <person name="Bates H.J."/>
            <person name="Dunwell J.M."/>
            <person name="Nellist C.F."/>
            <person name="Harrison R.J."/>
        </authorList>
    </citation>
    <scope>NUCLEOTIDE SEQUENCE [LARGE SCALE GENOMIC DNA]</scope>
    <source>
        <strain evidence="2 3">SCRP324</strain>
    </source>
</reference>
<gene>
    <name evidence="2" type="ORF">PR002_g31041</name>
</gene>
<accession>A0A6A3GKE3</accession>
<feature type="region of interest" description="Disordered" evidence="1">
    <location>
        <begin position="1"/>
        <end position="29"/>
    </location>
</feature>
<evidence type="ECO:0000256" key="1">
    <source>
        <dbReference type="SAM" id="MobiDB-lite"/>
    </source>
</evidence>
<dbReference type="AlphaFoldDB" id="A0A6A3GKE3"/>
<dbReference type="Gene3D" id="1.10.720.30">
    <property type="entry name" value="SAP domain"/>
    <property type="match status" value="1"/>
</dbReference>
<evidence type="ECO:0008006" key="4">
    <source>
        <dbReference type="Google" id="ProtNLM"/>
    </source>
</evidence>
<organism evidence="2 3">
    <name type="scientific">Phytophthora rubi</name>
    <dbReference type="NCBI Taxonomy" id="129364"/>
    <lineage>
        <taxon>Eukaryota</taxon>
        <taxon>Sar</taxon>
        <taxon>Stramenopiles</taxon>
        <taxon>Oomycota</taxon>
        <taxon>Peronosporomycetes</taxon>
        <taxon>Peronosporales</taxon>
        <taxon>Peronosporaceae</taxon>
        <taxon>Phytophthora</taxon>
    </lineage>
</organism>
<proteinExistence type="predicted"/>
<feature type="compositionally biased region" description="Low complexity" evidence="1">
    <location>
        <begin position="10"/>
        <end position="29"/>
    </location>
</feature>
<sequence length="351" mass="38133">MSRNSKRPKNTTSSSSPTKRAKTATVSSTAALSSGPVTCTLPAPLIAAASASESAATSTVAEIAELVSVAPTPTASDTALGTHLCTNAELLDAIDLVLDERGSHAATEVAAAPEDPAAAVARPASLVPITNWTVKNPGKVSPPTCNDYDTWTVVQLRKECTERRLRLPRATPKSEQIKQLRAHDAARMAIQSTVDDEYLIEPSLRKTKHCCIRLLNIIFSGYFASRIASSKDTATRAEIDTGEVGYRMRLWKKITDHFCNNKTDYNGLFVVDDPRFDGINPAYIVMHDAARLFDMWKKVMSKYGKADAKFFVSGQNSEVFFNFCEGSLDVMYLKACLDINPPATVIPILLG</sequence>
<protein>
    <recommendedName>
        <fullName evidence="4">SAP domain-containing protein</fullName>
    </recommendedName>
</protein>
<dbReference type="EMBL" id="QXFU01007719">
    <property type="protein sequence ID" value="KAE8957879.1"/>
    <property type="molecule type" value="Genomic_DNA"/>
</dbReference>
<name>A0A6A3GKE3_9STRA</name>